<comment type="caution">
    <text evidence="2">The sequence shown here is derived from an EMBL/GenBank/DDBJ whole genome shotgun (WGS) entry which is preliminary data.</text>
</comment>
<dbReference type="OrthoDB" id="2498029at2759"/>
<dbReference type="InterPro" id="IPR050266">
    <property type="entry name" value="AB_hydrolase_sf"/>
</dbReference>
<name>A0A4Y8CPR2_9HELO</name>
<dbReference type="Proteomes" id="UP000297299">
    <property type="component" value="Unassembled WGS sequence"/>
</dbReference>
<proteinExistence type="predicted"/>
<dbReference type="Gene3D" id="3.40.50.1820">
    <property type="entry name" value="alpha/beta hydrolase"/>
    <property type="match status" value="1"/>
</dbReference>
<accession>A0A4Y8CPR2</accession>
<dbReference type="GO" id="GO:0046464">
    <property type="term" value="P:acylglycerol catabolic process"/>
    <property type="evidence" value="ECO:0007669"/>
    <property type="project" value="TreeGrafter"/>
</dbReference>
<gene>
    <name evidence="2" type="ORF">BOTCAL_0410g00050</name>
</gene>
<dbReference type="STRING" id="38488.A0A4Y8CPR2"/>
<sequence length="249" mass="27454">MPFMETYSRWSSQGFFYTDSWNDDTITFLPDGQEVRELPPKPVALLLHGLGSSSSIKLIDELGFKEKIIVVGHSTGSIVASDLAAEYPDRIGGVVLLGALNPCKGLAGILEGRVRSITESGKGLIDLASSLPRITTSRKSTPLQRAYVRSSILSTNPNEYIRLSKVITNSKKPRYSAIKAPLLILAGEDDMNVSSDEILEAYGTAKQKKKLEWLKDCGHWICVEQGDVVAERIKKFVEQEAEVFSLHNN</sequence>
<dbReference type="PANTHER" id="PTHR43798">
    <property type="entry name" value="MONOACYLGLYCEROL LIPASE"/>
    <property type="match status" value="1"/>
</dbReference>
<dbReference type="SUPFAM" id="SSF53474">
    <property type="entry name" value="alpha/beta-Hydrolases"/>
    <property type="match status" value="1"/>
</dbReference>
<protein>
    <recommendedName>
        <fullName evidence="1">AB hydrolase-1 domain-containing protein</fullName>
    </recommendedName>
</protein>
<dbReference type="GO" id="GO:0047372">
    <property type="term" value="F:monoacylglycerol lipase activity"/>
    <property type="evidence" value="ECO:0007669"/>
    <property type="project" value="TreeGrafter"/>
</dbReference>
<evidence type="ECO:0000259" key="1">
    <source>
        <dbReference type="Pfam" id="PF00561"/>
    </source>
</evidence>
<reference evidence="2 3" key="1">
    <citation type="submission" date="2017-11" db="EMBL/GenBank/DDBJ databases">
        <title>Comparative genomics of Botrytis spp.</title>
        <authorList>
            <person name="Valero-Jimenez C.A."/>
            <person name="Tapia P."/>
            <person name="Veloso J."/>
            <person name="Silva-Moreno E."/>
            <person name="Staats M."/>
            <person name="Valdes J.H."/>
            <person name="Van Kan J.A.L."/>
        </authorList>
    </citation>
    <scope>NUCLEOTIDE SEQUENCE [LARGE SCALE GENOMIC DNA]</scope>
    <source>
        <strain evidence="2 3">MUCL2830</strain>
    </source>
</reference>
<organism evidence="2 3">
    <name type="scientific">Botryotinia calthae</name>
    <dbReference type="NCBI Taxonomy" id="38488"/>
    <lineage>
        <taxon>Eukaryota</taxon>
        <taxon>Fungi</taxon>
        <taxon>Dikarya</taxon>
        <taxon>Ascomycota</taxon>
        <taxon>Pezizomycotina</taxon>
        <taxon>Leotiomycetes</taxon>
        <taxon>Helotiales</taxon>
        <taxon>Sclerotiniaceae</taxon>
        <taxon>Botryotinia</taxon>
    </lineage>
</organism>
<dbReference type="PRINTS" id="PR00111">
    <property type="entry name" value="ABHYDROLASE"/>
</dbReference>
<feature type="domain" description="AB hydrolase-1" evidence="1">
    <location>
        <begin position="59"/>
        <end position="224"/>
    </location>
</feature>
<dbReference type="InterPro" id="IPR029058">
    <property type="entry name" value="AB_hydrolase_fold"/>
</dbReference>
<evidence type="ECO:0000313" key="2">
    <source>
        <dbReference type="EMBL" id="TEY40975.1"/>
    </source>
</evidence>
<dbReference type="EMBL" id="PHWZ01000409">
    <property type="protein sequence ID" value="TEY40975.1"/>
    <property type="molecule type" value="Genomic_DNA"/>
</dbReference>
<dbReference type="AlphaFoldDB" id="A0A4Y8CPR2"/>
<dbReference type="GO" id="GO:0016020">
    <property type="term" value="C:membrane"/>
    <property type="evidence" value="ECO:0007669"/>
    <property type="project" value="TreeGrafter"/>
</dbReference>
<dbReference type="Pfam" id="PF00561">
    <property type="entry name" value="Abhydrolase_1"/>
    <property type="match status" value="1"/>
</dbReference>
<keyword evidence="3" id="KW-1185">Reference proteome</keyword>
<dbReference type="PANTHER" id="PTHR43798:SF5">
    <property type="entry name" value="MONOACYLGLYCEROL LIPASE ABHD6"/>
    <property type="match status" value="1"/>
</dbReference>
<evidence type="ECO:0000313" key="3">
    <source>
        <dbReference type="Proteomes" id="UP000297299"/>
    </source>
</evidence>
<dbReference type="InterPro" id="IPR000073">
    <property type="entry name" value="AB_hydrolase_1"/>
</dbReference>